<organism evidence="1 2">
    <name type="scientific">Microvenator marinus</name>
    <dbReference type="NCBI Taxonomy" id="2600177"/>
    <lineage>
        <taxon>Bacteria</taxon>
        <taxon>Deltaproteobacteria</taxon>
        <taxon>Bradymonadales</taxon>
        <taxon>Microvenatoraceae</taxon>
        <taxon>Microvenator</taxon>
    </lineage>
</organism>
<name>A0A5B8XPQ7_9DELT</name>
<dbReference type="Proteomes" id="UP000321595">
    <property type="component" value="Chromosome"/>
</dbReference>
<dbReference type="EMBL" id="CP042467">
    <property type="protein sequence ID" value="QED27495.1"/>
    <property type="molecule type" value="Genomic_DNA"/>
</dbReference>
<sequence length="347" mass="37937">MGLLNLFSGQRSAVIGVAKNCGKTTTLNFMIELYAAEFRDQFELGVCSIGIDGETSDYLIGTPKPPVRVVEGMWCVSVRSAFDQSDARFEFVEPLSFETPLGRPVLARVLEAGDLMLAGVRQRADLHEIMSVFEAHGVTRVLIDGAYGRVAAAHADLVDSVIVSTGAIISPRPDQVIAKTRELVERLRLPEVETEWERELLRASMREERVMVGGETEPPRPLQARSALLALKELKGSLSAGEDAVAIPGLVSDKVLDGLMAARSKGTLLVSDGTSIHADASRFQKFRRHWQVRVLASQKVLGISVNPTSITGWKISEEALLASFDALWPEITIFNPNHGLHSRGRAR</sequence>
<reference evidence="1 2" key="1">
    <citation type="submission" date="2019-08" db="EMBL/GenBank/DDBJ databases">
        <authorList>
            <person name="Liang Q."/>
        </authorList>
    </citation>
    <scope>NUCLEOTIDE SEQUENCE [LARGE SCALE GENOMIC DNA]</scope>
    <source>
        <strain evidence="1 2">V1718</strain>
    </source>
</reference>
<gene>
    <name evidence="1" type="ORF">FRD01_09630</name>
</gene>
<proteinExistence type="predicted"/>
<accession>A0A5B8XPQ7</accession>
<dbReference type="KEGG" id="bbae:FRD01_09630"/>
<dbReference type="AlphaFoldDB" id="A0A5B8XPQ7"/>
<evidence type="ECO:0000313" key="2">
    <source>
        <dbReference type="Proteomes" id="UP000321595"/>
    </source>
</evidence>
<evidence type="ECO:0000313" key="1">
    <source>
        <dbReference type="EMBL" id="QED27495.1"/>
    </source>
</evidence>
<keyword evidence="2" id="KW-1185">Reference proteome</keyword>
<protein>
    <submittedName>
        <fullName evidence="1">Uncharacterized protein</fullName>
    </submittedName>
</protein>
<dbReference type="OrthoDB" id="9783544at2"/>
<dbReference type="RefSeq" id="WP_146959180.1">
    <property type="nucleotide sequence ID" value="NZ_CP042467.1"/>
</dbReference>